<evidence type="ECO:0000313" key="6">
    <source>
        <dbReference type="EMBL" id="NEK58253.1"/>
    </source>
</evidence>
<sequence>MASLAFRSVGKTYRIQSGPVQALQDVSFDIADGEFVSIVGPSGCGKSTLLKMCAGLVPRSDGDILVDDRSVTGVQTQMGVAFQDSLLLEWRSVLRNVLLQIESRKLRIEDYEQRARDLLETVGMESFADAYPGQLSGGMKQRVALCRTLVHDPSVLLLDEPFGALDAMTRDQLVLDLGKMWLETRKTAVLVTHSISEAVFLSDRVVVMSGRPGTILDIVSIDIPHPRGIAVRESPQFVEYVTSIGRYFQS</sequence>
<dbReference type="Pfam" id="PF00005">
    <property type="entry name" value="ABC_tran"/>
    <property type="match status" value="1"/>
</dbReference>
<dbReference type="InterPro" id="IPR003593">
    <property type="entry name" value="AAA+_ATPase"/>
</dbReference>
<dbReference type="InterPro" id="IPR027417">
    <property type="entry name" value="P-loop_NTPase"/>
</dbReference>
<feature type="coiled-coil region" evidence="4">
    <location>
        <begin position="94"/>
        <end position="121"/>
    </location>
</feature>
<evidence type="ECO:0000259" key="5">
    <source>
        <dbReference type="PROSITE" id="PS50893"/>
    </source>
</evidence>
<evidence type="ECO:0000256" key="3">
    <source>
        <dbReference type="ARBA" id="ARBA00022840"/>
    </source>
</evidence>
<name>A0A7K3W1J7_9ACTN</name>
<dbReference type="RefSeq" id="WP_163481611.1">
    <property type="nucleotide sequence ID" value="NZ_JAAGWF010000009.1"/>
</dbReference>
<dbReference type="Proteomes" id="UP000470246">
    <property type="component" value="Unassembled WGS sequence"/>
</dbReference>
<keyword evidence="4" id="KW-0175">Coiled coil</keyword>
<dbReference type="PANTHER" id="PTHR42788">
    <property type="entry name" value="TAURINE IMPORT ATP-BINDING PROTEIN-RELATED"/>
    <property type="match status" value="1"/>
</dbReference>
<organism evidence="6 7">
    <name type="scientific">Geodermatophilus sabuli</name>
    <dbReference type="NCBI Taxonomy" id="1564158"/>
    <lineage>
        <taxon>Bacteria</taxon>
        <taxon>Bacillati</taxon>
        <taxon>Actinomycetota</taxon>
        <taxon>Actinomycetes</taxon>
        <taxon>Geodermatophilales</taxon>
        <taxon>Geodermatophilaceae</taxon>
        <taxon>Geodermatophilus</taxon>
    </lineage>
</organism>
<protein>
    <submittedName>
        <fullName evidence="6">ABC transporter ATP-binding protein</fullName>
    </submittedName>
</protein>
<dbReference type="AlphaFoldDB" id="A0A7K3W1J7"/>
<dbReference type="CDD" id="cd03293">
    <property type="entry name" value="ABC_NrtD_SsuB_transporters"/>
    <property type="match status" value="1"/>
</dbReference>
<dbReference type="InterPro" id="IPR003439">
    <property type="entry name" value="ABC_transporter-like_ATP-bd"/>
</dbReference>
<dbReference type="PROSITE" id="PS00211">
    <property type="entry name" value="ABC_TRANSPORTER_1"/>
    <property type="match status" value="1"/>
</dbReference>
<gene>
    <name evidence="6" type="ORF">GCU56_10260</name>
</gene>
<keyword evidence="7" id="KW-1185">Reference proteome</keyword>
<dbReference type="EMBL" id="JAAGWF010000009">
    <property type="protein sequence ID" value="NEK58253.1"/>
    <property type="molecule type" value="Genomic_DNA"/>
</dbReference>
<keyword evidence="2" id="KW-0547">Nucleotide-binding</keyword>
<evidence type="ECO:0000256" key="2">
    <source>
        <dbReference type="ARBA" id="ARBA00022741"/>
    </source>
</evidence>
<dbReference type="PANTHER" id="PTHR42788:SF13">
    <property type="entry name" value="ALIPHATIC SULFONATES IMPORT ATP-BINDING PROTEIN SSUB"/>
    <property type="match status" value="1"/>
</dbReference>
<evidence type="ECO:0000256" key="4">
    <source>
        <dbReference type="SAM" id="Coils"/>
    </source>
</evidence>
<dbReference type="GO" id="GO:0005524">
    <property type="term" value="F:ATP binding"/>
    <property type="evidence" value="ECO:0007669"/>
    <property type="project" value="UniProtKB-KW"/>
</dbReference>
<keyword evidence="1" id="KW-0813">Transport</keyword>
<dbReference type="Gene3D" id="3.40.50.300">
    <property type="entry name" value="P-loop containing nucleotide triphosphate hydrolases"/>
    <property type="match status" value="1"/>
</dbReference>
<keyword evidence="3 6" id="KW-0067">ATP-binding</keyword>
<evidence type="ECO:0000313" key="7">
    <source>
        <dbReference type="Proteomes" id="UP000470246"/>
    </source>
</evidence>
<dbReference type="PROSITE" id="PS50893">
    <property type="entry name" value="ABC_TRANSPORTER_2"/>
    <property type="match status" value="1"/>
</dbReference>
<dbReference type="SUPFAM" id="SSF52540">
    <property type="entry name" value="P-loop containing nucleoside triphosphate hydrolases"/>
    <property type="match status" value="1"/>
</dbReference>
<reference evidence="6 7" key="1">
    <citation type="submission" date="2020-02" db="EMBL/GenBank/DDBJ databases">
        <title>Geodermatophilus sabuli CPCC 205279 I12A-02694.</title>
        <authorList>
            <person name="Jiang Z."/>
        </authorList>
    </citation>
    <scope>NUCLEOTIDE SEQUENCE [LARGE SCALE GENOMIC DNA]</scope>
    <source>
        <strain evidence="6 7">I12A-02694</strain>
    </source>
</reference>
<feature type="domain" description="ABC transporter" evidence="5">
    <location>
        <begin position="4"/>
        <end position="235"/>
    </location>
</feature>
<accession>A0A7K3W1J7</accession>
<proteinExistence type="predicted"/>
<dbReference type="InterPro" id="IPR017871">
    <property type="entry name" value="ABC_transporter-like_CS"/>
</dbReference>
<comment type="caution">
    <text evidence="6">The sequence shown here is derived from an EMBL/GenBank/DDBJ whole genome shotgun (WGS) entry which is preliminary data.</text>
</comment>
<dbReference type="SMART" id="SM00382">
    <property type="entry name" value="AAA"/>
    <property type="match status" value="1"/>
</dbReference>
<dbReference type="InterPro" id="IPR050166">
    <property type="entry name" value="ABC_transporter_ATP-bind"/>
</dbReference>
<evidence type="ECO:0000256" key="1">
    <source>
        <dbReference type="ARBA" id="ARBA00022448"/>
    </source>
</evidence>
<dbReference type="GO" id="GO:0016887">
    <property type="term" value="F:ATP hydrolysis activity"/>
    <property type="evidence" value="ECO:0007669"/>
    <property type="project" value="InterPro"/>
</dbReference>